<evidence type="ECO:0000256" key="1">
    <source>
        <dbReference type="SAM" id="MobiDB-lite"/>
    </source>
</evidence>
<protein>
    <submittedName>
        <fullName evidence="2">Uncharacterized protein</fullName>
    </submittedName>
</protein>
<accession>A0A0C3HTQ1</accession>
<evidence type="ECO:0000313" key="3">
    <source>
        <dbReference type="Proteomes" id="UP000054321"/>
    </source>
</evidence>
<organism evidence="2 3">
    <name type="scientific">Oidiodendron maius (strain Zn)</name>
    <dbReference type="NCBI Taxonomy" id="913774"/>
    <lineage>
        <taxon>Eukaryota</taxon>
        <taxon>Fungi</taxon>
        <taxon>Dikarya</taxon>
        <taxon>Ascomycota</taxon>
        <taxon>Pezizomycotina</taxon>
        <taxon>Leotiomycetes</taxon>
        <taxon>Leotiomycetes incertae sedis</taxon>
        <taxon>Myxotrichaceae</taxon>
        <taxon>Oidiodendron</taxon>
    </lineage>
</organism>
<gene>
    <name evidence="2" type="ORF">OIDMADRAFT_23981</name>
</gene>
<reference evidence="2 3" key="1">
    <citation type="submission" date="2014-04" db="EMBL/GenBank/DDBJ databases">
        <authorList>
            <consortium name="DOE Joint Genome Institute"/>
            <person name="Kuo A."/>
            <person name="Martino E."/>
            <person name="Perotto S."/>
            <person name="Kohler A."/>
            <person name="Nagy L.G."/>
            <person name="Floudas D."/>
            <person name="Copeland A."/>
            <person name="Barry K.W."/>
            <person name="Cichocki N."/>
            <person name="Veneault-Fourrey C."/>
            <person name="LaButti K."/>
            <person name="Lindquist E.A."/>
            <person name="Lipzen A."/>
            <person name="Lundell T."/>
            <person name="Morin E."/>
            <person name="Murat C."/>
            <person name="Sun H."/>
            <person name="Tunlid A."/>
            <person name="Henrissat B."/>
            <person name="Grigoriev I.V."/>
            <person name="Hibbett D.S."/>
            <person name="Martin F."/>
            <person name="Nordberg H.P."/>
            <person name="Cantor M.N."/>
            <person name="Hua S.X."/>
        </authorList>
    </citation>
    <scope>NUCLEOTIDE SEQUENCE [LARGE SCALE GENOMIC DNA]</scope>
    <source>
        <strain evidence="2 3">Zn</strain>
    </source>
</reference>
<keyword evidence="3" id="KW-1185">Reference proteome</keyword>
<name>A0A0C3HTQ1_OIDMZ</name>
<evidence type="ECO:0000313" key="2">
    <source>
        <dbReference type="EMBL" id="KIN05592.1"/>
    </source>
</evidence>
<dbReference type="AlphaFoldDB" id="A0A0C3HTQ1"/>
<dbReference type="EMBL" id="KN832871">
    <property type="protein sequence ID" value="KIN05592.1"/>
    <property type="molecule type" value="Genomic_DNA"/>
</dbReference>
<feature type="region of interest" description="Disordered" evidence="1">
    <location>
        <begin position="122"/>
        <end position="153"/>
    </location>
</feature>
<dbReference type="Proteomes" id="UP000054321">
    <property type="component" value="Unassembled WGS sequence"/>
</dbReference>
<feature type="region of interest" description="Disordered" evidence="1">
    <location>
        <begin position="79"/>
        <end position="99"/>
    </location>
</feature>
<reference evidence="3" key="2">
    <citation type="submission" date="2015-01" db="EMBL/GenBank/DDBJ databases">
        <title>Evolutionary Origins and Diversification of the Mycorrhizal Mutualists.</title>
        <authorList>
            <consortium name="DOE Joint Genome Institute"/>
            <consortium name="Mycorrhizal Genomics Consortium"/>
            <person name="Kohler A."/>
            <person name="Kuo A."/>
            <person name="Nagy L.G."/>
            <person name="Floudas D."/>
            <person name="Copeland A."/>
            <person name="Barry K.W."/>
            <person name="Cichocki N."/>
            <person name="Veneault-Fourrey C."/>
            <person name="LaButti K."/>
            <person name="Lindquist E.A."/>
            <person name="Lipzen A."/>
            <person name="Lundell T."/>
            <person name="Morin E."/>
            <person name="Murat C."/>
            <person name="Riley R."/>
            <person name="Ohm R."/>
            <person name="Sun H."/>
            <person name="Tunlid A."/>
            <person name="Henrissat B."/>
            <person name="Grigoriev I.V."/>
            <person name="Hibbett D.S."/>
            <person name="Martin F."/>
        </authorList>
    </citation>
    <scope>NUCLEOTIDE SEQUENCE [LARGE SCALE GENOMIC DNA]</scope>
    <source>
        <strain evidence="3">Zn</strain>
    </source>
</reference>
<sequence length="153" mass="16622">MQVLCDCSAVAYSGVTLSCRVTLAWIVDEDGGGIGMVLRGTGEQGARWESGAVYRDNNVVIALALVLALAGEDNFCRGDRGSSSVGLNGDGTRQAEEGNPRAHDYLHCLEYRKQYHGRQLVPELGGTPWPGERREVPVQSNSVRPPEDRRKHG</sequence>
<proteinExistence type="predicted"/>
<dbReference type="HOGENOM" id="CLU_1713834_0_0_1"/>
<dbReference type="InParanoid" id="A0A0C3HTQ1"/>